<dbReference type="RefSeq" id="WP_096915334.1">
    <property type="nucleotide sequence ID" value="NZ_CBDHEQ010000002.1"/>
</dbReference>
<name>A0A7T2S813_DELAC</name>
<reference evidence="1 2" key="1">
    <citation type="submission" date="2020-12" db="EMBL/GenBank/DDBJ databases">
        <title>FDA dAtabase for Regulatory Grade micrObial Sequences (FDA-ARGOS): Supporting development and validation of Infectious Disease Dx tests.</title>
        <authorList>
            <person name="Sproer C."/>
            <person name="Gronow S."/>
            <person name="Severitt S."/>
            <person name="Schroder I."/>
            <person name="Tallon L."/>
            <person name="Sadzewicz L."/>
            <person name="Zhao X."/>
            <person name="Boylan J."/>
            <person name="Ott S."/>
            <person name="Bowen H."/>
            <person name="Vavikolanu K."/>
            <person name="Mehta A."/>
            <person name="Aluvathingal J."/>
            <person name="Nadendla S."/>
            <person name="Lowell S."/>
            <person name="Myers T."/>
            <person name="Yan Y."/>
            <person name="Sichtig H."/>
        </authorList>
    </citation>
    <scope>NUCLEOTIDE SEQUENCE [LARGE SCALE GENOMIC DNA]</scope>
    <source>
        <strain evidence="1 2">FDAARGOS_909</strain>
    </source>
</reference>
<organism evidence="1 2">
    <name type="scientific">Delftia acidovorans</name>
    <name type="common">Pseudomonas acidovorans</name>
    <name type="synonym">Comamonas acidovorans</name>
    <dbReference type="NCBI Taxonomy" id="80866"/>
    <lineage>
        <taxon>Bacteria</taxon>
        <taxon>Pseudomonadati</taxon>
        <taxon>Pseudomonadota</taxon>
        <taxon>Betaproteobacteria</taxon>
        <taxon>Burkholderiales</taxon>
        <taxon>Comamonadaceae</taxon>
        <taxon>Delftia</taxon>
    </lineage>
</organism>
<sequence length="41" mass="4812">MADVAAIFHWRPADMDPMDLAELMHWRALAADRYQQMNKHG</sequence>
<accession>A0A7T2S813</accession>
<dbReference type="EMBL" id="CP065668">
    <property type="protein sequence ID" value="QPS10297.1"/>
    <property type="molecule type" value="Genomic_DNA"/>
</dbReference>
<dbReference type="AlphaFoldDB" id="A0A7T2S813"/>
<protein>
    <submittedName>
        <fullName evidence="1">GpE family phage tail protein</fullName>
    </submittedName>
</protein>
<proteinExistence type="predicted"/>
<gene>
    <name evidence="1" type="ORF">I6G66_09995</name>
</gene>
<dbReference type="Pfam" id="PF06528">
    <property type="entry name" value="Phage_P2_GpE"/>
    <property type="match status" value="1"/>
</dbReference>
<dbReference type="InterPro" id="IPR009493">
    <property type="entry name" value="P2_GpE"/>
</dbReference>
<evidence type="ECO:0000313" key="2">
    <source>
        <dbReference type="Proteomes" id="UP000594778"/>
    </source>
</evidence>
<evidence type="ECO:0000313" key="1">
    <source>
        <dbReference type="EMBL" id="QPS10297.1"/>
    </source>
</evidence>
<dbReference type="Proteomes" id="UP000594778">
    <property type="component" value="Chromosome"/>
</dbReference>